<evidence type="ECO:0000256" key="1">
    <source>
        <dbReference type="SAM" id="MobiDB-lite"/>
    </source>
</evidence>
<accession>S4MRM1</accession>
<sequence>MLRDDHVVAHVFAVTGIGHVGRAHEAETGKARRRKGTRERGGTWERQGR</sequence>
<comment type="caution">
    <text evidence="2">The sequence shown here is derived from an EMBL/GenBank/DDBJ whole genome shotgun (WGS) entry which is preliminary data.</text>
</comment>
<protein>
    <submittedName>
        <fullName evidence="2">Uncharacterized protein</fullName>
    </submittedName>
</protein>
<feature type="compositionally biased region" description="Basic and acidic residues" evidence="1">
    <location>
        <begin position="38"/>
        <end position="49"/>
    </location>
</feature>
<feature type="region of interest" description="Disordered" evidence="1">
    <location>
        <begin position="19"/>
        <end position="49"/>
    </location>
</feature>
<proteinExistence type="predicted"/>
<evidence type="ECO:0000313" key="2">
    <source>
        <dbReference type="EMBL" id="EPJ42173.1"/>
    </source>
</evidence>
<organism evidence="2 3">
    <name type="scientific">Streptomyces afghaniensis 772</name>
    <dbReference type="NCBI Taxonomy" id="1283301"/>
    <lineage>
        <taxon>Bacteria</taxon>
        <taxon>Bacillati</taxon>
        <taxon>Actinomycetota</taxon>
        <taxon>Actinomycetes</taxon>
        <taxon>Kitasatosporales</taxon>
        <taxon>Streptomycetaceae</taxon>
        <taxon>Streptomyces</taxon>
    </lineage>
</organism>
<evidence type="ECO:0000313" key="3">
    <source>
        <dbReference type="Proteomes" id="UP000015001"/>
    </source>
</evidence>
<dbReference type="PATRIC" id="fig|1283301.3.peg.762"/>
<reference evidence="2 3" key="1">
    <citation type="submission" date="2013-02" db="EMBL/GenBank/DDBJ databases">
        <title>Draft Genome Sequence of Streptomyces afghaniensis, Which Produces Compounds of the Julimycin B-Complex.</title>
        <authorList>
            <person name="Gruening B.A."/>
            <person name="Praeg A."/>
            <person name="Erxleben A."/>
            <person name="Guenther S."/>
            <person name="Fiedler H.-P."/>
            <person name="Goodfellow M."/>
            <person name="Mueller M."/>
        </authorList>
    </citation>
    <scope>NUCLEOTIDE SEQUENCE [LARGE SCALE GENOMIC DNA]</scope>
    <source>
        <strain evidence="2 3">772</strain>
    </source>
</reference>
<keyword evidence="3" id="KW-1185">Reference proteome</keyword>
<dbReference type="HOGENOM" id="CLU_3140979_0_0_11"/>
<dbReference type="Proteomes" id="UP000015001">
    <property type="component" value="Unassembled WGS sequence"/>
</dbReference>
<name>S4MRM1_9ACTN</name>
<gene>
    <name evidence="2" type="ORF">STAFG_0781</name>
</gene>
<dbReference type="AlphaFoldDB" id="S4MRM1"/>
<dbReference type="EMBL" id="AOPY01001277">
    <property type="protein sequence ID" value="EPJ42173.1"/>
    <property type="molecule type" value="Genomic_DNA"/>
</dbReference>